<evidence type="ECO:0000256" key="1">
    <source>
        <dbReference type="SAM" id="MobiDB-lite"/>
    </source>
</evidence>
<reference evidence="3" key="1">
    <citation type="submission" date="2017-09" db="EMBL/GenBank/DDBJ databases">
        <title>Depth-based differentiation of microbial function through sediment-hosted aquifers and enrichment of novel symbionts in the deep terrestrial subsurface.</title>
        <authorList>
            <person name="Probst A.J."/>
            <person name="Ladd B."/>
            <person name="Jarett J.K."/>
            <person name="Geller-Mcgrath D.E."/>
            <person name="Sieber C.M.K."/>
            <person name="Emerson J.B."/>
            <person name="Anantharaman K."/>
            <person name="Thomas B.C."/>
            <person name="Malmstrom R."/>
            <person name="Stieglmeier M."/>
            <person name="Klingl A."/>
            <person name="Woyke T."/>
            <person name="Ryan C.M."/>
            <person name="Banfield J.F."/>
        </authorList>
    </citation>
    <scope>NUCLEOTIDE SEQUENCE [LARGE SCALE GENOMIC DNA]</scope>
</reference>
<name>A0A2M6WZS8_9BACT</name>
<dbReference type="EMBL" id="PEZP01000018">
    <property type="protein sequence ID" value="PIT98289.1"/>
    <property type="molecule type" value="Genomic_DNA"/>
</dbReference>
<comment type="caution">
    <text evidence="2">The sequence shown here is derived from an EMBL/GenBank/DDBJ whole genome shotgun (WGS) entry which is preliminary data.</text>
</comment>
<sequence>MPFILPGRAKRRAANAYGRIEGCIGMVSSFCGVKYPHLGAADMAAGGSGRPEVLRRLSPGKRLQKTLAPTRKTRHASGAYEVTANSSRSAPRQR</sequence>
<feature type="compositionally biased region" description="Polar residues" evidence="1">
    <location>
        <begin position="83"/>
        <end position="94"/>
    </location>
</feature>
<dbReference type="Proteomes" id="UP000230731">
    <property type="component" value="Unassembled WGS sequence"/>
</dbReference>
<organism evidence="2 3">
    <name type="scientific">Candidatus Andersenbacteria bacterium CG10_big_fil_rev_8_21_14_0_10_54_11</name>
    <dbReference type="NCBI Taxonomy" id="1974485"/>
    <lineage>
        <taxon>Bacteria</taxon>
        <taxon>Candidatus Anderseniibacteriota</taxon>
    </lineage>
</organism>
<feature type="region of interest" description="Disordered" evidence="1">
    <location>
        <begin position="61"/>
        <end position="94"/>
    </location>
</feature>
<evidence type="ECO:0000313" key="2">
    <source>
        <dbReference type="EMBL" id="PIT98289.1"/>
    </source>
</evidence>
<evidence type="ECO:0000313" key="3">
    <source>
        <dbReference type="Proteomes" id="UP000230731"/>
    </source>
</evidence>
<accession>A0A2M6WZS8</accession>
<proteinExistence type="predicted"/>
<dbReference type="AlphaFoldDB" id="A0A2M6WZS8"/>
<gene>
    <name evidence="2" type="ORF">COT71_01570</name>
</gene>
<protein>
    <submittedName>
        <fullName evidence="2">Uncharacterized protein</fullName>
    </submittedName>
</protein>